<dbReference type="CDD" id="cd00037">
    <property type="entry name" value="CLECT"/>
    <property type="match status" value="1"/>
</dbReference>
<dbReference type="PROSITE" id="PS50041">
    <property type="entry name" value="C_TYPE_LECTIN_2"/>
    <property type="match status" value="1"/>
</dbReference>
<dbReference type="Pfam" id="PF00059">
    <property type="entry name" value="Lectin_C"/>
    <property type="match status" value="1"/>
</dbReference>
<feature type="domain" description="C-type lectin" evidence="3">
    <location>
        <begin position="91"/>
        <end position="216"/>
    </location>
</feature>
<dbReference type="SMART" id="SM00186">
    <property type="entry name" value="FBG"/>
    <property type="match status" value="1"/>
</dbReference>
<dbReference type="InterPro" id="IPR036056">
    <property type="entry name" value="Fibrinogen-like_C"/>
</dbReference>
<protein>
    <submittedName>
        <fullName evidence="6">Uncharacterized protein</fullName>
    </submittedName>
</protein>
<dbReference type="Proteomes" id="UP000887566">
    <property type="component" value="Unplaced"/>
</dbReference>
<dbReference type="PANTHER" id="PTHR19143:SF327">
    <property type="entry name" value="FI21813P1-RELATED"/>
    <property type="match status" value="1"/>
</dbReference>
<dbReference type="InterPro" id="IPR002181">
    <property type="entry name" value="Fibrinogen_a/b/g_C_dom"/>
</dbReference>
<keyword evidence="2" id="KW-0472">Membrane</keyword>
<dbReference type="WBParaSite" id="PSAMB.scaffold338size55957.g4765.t1">
    <property type="protein sequence ID" value="PSAMB.scaffold338size55957.g4765.t1"/>
    <property type="gene ID" value="PSAMB.scaffold338size55957.g4765"/>
</dbReference>
<dbReference type="InterPro" id="IPR016186">
    <property type="entry name" value="C-type_lectin-like/link_sf"/>
</dbReference>
<dbReference type="Gene3D" id="3.90.215.10">
    <property type="entry name" value="Gamma Fibrinogen, chain A, domain 1"/>
    <property type="match status" value="1"/>
</dbReference>
<evidence type="ECO:0000259" key="3">
    <source>
        <dbReference type="PROSITE" id="PS50041"/>
    </source>
</evidence>
<dbReference type="Pfam" id="PF00147">
    <property type="entry name" value="Fibrinogen_C"/>
    <property type="match status" value="1"/>
</dbReference>
<evidence type="ECO:0000313" key="5">
    <source>
        <dbReference type="Proteomes" id="UP000887566"/>
    </source>
</evidence>
<keyword evidence="2" id="KW-1133">Transmembrane helix</keyword>
<dbReference type="NCBIfam" id="NF040941">
    <property type="entry name" value="GGGWT_bact"/>
    <property type="match status" value="1"/>
</dbReference>
<keyword evidence="5" id="KW-1185">Reference proteome</keyword>
<dbReference type="InterPro" id="IPR050373">
    <property type="entry name" value="Fibrinogen_C-term_domain"/>
</dbReference>
<evidence type="ECO:0000256" key="2">
    <source>
        <dbReference type="SAM" id="Phobius"/>
    </source>
</evidence>
<dbReference type="Gene3D" id="3.10.100.10">
    <property type="entry name" value="Mannose-Binding Protein A, subunit A"/>
    <property type="match status" value="1"/>
</dbReference>
<name>A0A914W7J6_9BILA</name>
<reference evidence="6" key="1">
    <citation type="submission" date="2022-11" db="UniProtKB">
        <authorList>
            <consortium name="WormBaseParasite"/>
        </authorList>
    </citation>
    <scope>IDENTIFICATION</scope>
</reference>
<accession>A0A914W7J6</accession>
<proteinExistence type="predicted"/>
<dbReference type="InterPro" id="IPR016187">
    <property type="entry name" value="CTDL_fold"/>
</dbReference>
<evidence type="ECO:0000259" key="4">
    <source>
        <dbReference type="PROSITE" id="PS51406"/>
    </source>
</evidence>
<feature type="compositionally biased region" description="Acidic residues" evidence="1">
    <location>
        <begin position="19"/>
        <end position="34"/>
    </location>
</feature>
<dbReference type="SUPFAM" id="SSF56496">
    <property type="entry name" value="Fibrinogen C-terminal domain-like"/>
    <property type="match status" value="1"/>
</dbReference>
<feature type="region of interest" description="Disordered" evidence="1">
    <location>
        <begin position="1"/>
        <end position="34"/>
    </location>
</feature>
<dbReference type="GO" id="GO:0005615">
    <property type="term" value="C:extracellular space"/>
    <property type="evidence" value="ECO:0007669"/>
    <property type="project" value="TreeGrafter"/>
</dbReference>
<dbReference type="AlphaFoldDB" id="A0A914W7J6"/>
<feature type="transmembrane region" description="Helical" evidence="2">
    <location>
        <begin position="49"/>
        <end position="75"/>
    </location>
</feature>
<evidence type="ECO:0000313" key="6">
    <source>
        <dbReference type="WBParaSite" id="PSAMB.scaffold338size55957.g4765.t1"/>
    </source>
</evidence>
<dbReference type="PROSITE" id="PS51406">
    <property type="entry name" value="FIBRINOGEN_C_2"/>
    <property type="match status" value="1"/>
</dbReference>
<organism evidence="5 6">
    <name type="scientific">Plectus sambesii</name>
    <dbReference type="NCBI Taxonomy" id="2011161"/>
    <lineage>
        <taxon>Eukaryota</taxon>
        <taxon>Metazoa</taxon>
        <taxon>Ecdysozoa</taxon>
        <taxon>Nematoda</taxon>
        <taxon>Chromadorea</taxon>
        <taxon>Plectida</taxon>
        <taxon>Plectina</taxon>
        <taxon>Plectoidea</taxon>
        <taxon>Plectidae</taxon>
        <taxon>Plectus</taxon>
    </lineage>
</organism>
<feature type="domain" description="Fibrinogen C-terminal" evidence="4">
    <location>
        <begin position="213"/>
        <end position="438"/>
    </location>
</feature>
<evidence type="ECO:0000256" key="1">
    <source>
        <dbReference type="SAM" id="MobiDB-lite"/>
    </source>
</evidence>
<dbReference type="SUPFAM" id="SSF56436">
    <property type="entry name" value="C-type lectin-like"/>
    <property type="match status" value="1"/>
</dbReference>
<dbReference type="InterPro" id="IPR001304">
    <property type="entry name" value="C-type_lectin-like"/>
</dbReference>
<dbReference type="SMART" id="SM00034">
    <property type="entry name" value="CLECT"/>
    <property type="match status" value="1"/>
</dbReference>
<dbReference type="PANTHER" id="PTHR19143">
    <property type="entry name" value="FIBRINOGEN/TENASCIN/ANGIOPOEITIN"/>
    <property type="match status" value="1"/>
</dbReference>
<keyword evidence="2" id="KW-0812">Transmembrane</keyword>
<sequence>MTVFSQGQDELPYHPSATDENDDEVGLIADGDENNDAVRSQSNRITEKYRWIITSICISICVTIIIVAIAVLIIIPSKKNSQTIEQSCNPNNGKCFALVIGSLSWSEAEQYCERQVQSGTAASLASTTEVSDAAIIATLLQHPNLHDNLWIGGFASDGAPFRWTDGKKFKFTNWAPGQPSSLPNGCIQVCHKTDSTCTRGKWAVIPCDTTQAFVCEILVKDCNELHQKNSDLPSGVYMLNPPGIPALNAYCDMDTDGGGWTVFQRRVNGDLSFYDKKWADYKVGFNNGLENNLWLGNDIIHVLTSKDSNVELWIDLWGDRNPTSSKPYGYWWEKRPSFSIDNEANFYTLHISSLYTGNASLDPHSNMYDSNNKNFSTVDSIHCANPNCSSTYKRGAWWFGRYCAYESLNGKYIPPTWGTWYGFCWNLGPSDNYINPKQSRMMLRSAIS</sequence>
<dbReference type="InterPro" id="IPR014716">
    <property type="entry name" value="Fibrinogen_a/b/g_C_1"/>
</dbReference>